<evidence type="ECO:0000259" key="2">
    <source>
        <dbReference type="Pfam" id="PF00582"/>
    </source>
</evidence>
<feature type="domain" description="UspA" evidence="2">
    <location>
        <begin position="205"/>
        <end position="270"/>
    </location>
</feature>
<evidence type="ECO:0000313" key="3">
    <source>
        <dbReference type="EMBL" id="GAA4310792.1"/>
    </source>
</evidence>
<dbReference type="InterPro" id="IPR006015">
    <property type="entry name" value="Universal_stress_UspA"/>
</dbReference>
<evidence type="ECO:0000256" key="1">
    <source>
        <dbReference type="ARBA" id="ARBA00008791"/>
    </source>
</evidence>
<organism evidence="3 4">
    <name type="scientific">Compostibacter hankyongensis</name>
    <dbReference type="NCBI Taxonomy" id="1007089"/>
    <lineage>
        <taxon>Bacteria</taxon>
        <taxon>Pseudomonadati</taxon>
        <taxon>Bacteroidota</taxon>
        <taxon>Chitinophagia</taxon>
        <taxon>Chitinophagales</taxon>
        <taxon>Chitinophagaceae</taxon>
        <taxon>Compostibacter</taxon>
    </lineage>
</organism>
<name>A0ABP8FU56_9BACT</name>
<gene>
    <name evidence="3" type="ORF">GCM10023143_19510</name>
</gene>
<dbReference type="InterPro" id="IPR014729">
    <property type="entry name" value="Rossmann-like_a/b/a_fold"/>
</dbReference>
<comment type="similarity">
    <text evidence="1">Belongs to the universal stress protein A family.</text>
</comment>
<evidence type="ECO:0000313" key="4">
    <source>
        <dbReference type="Proteomes" id="UP001501207"/>
    </source>
</evidence>
<dbReference type="Gene3D" id="3.40.50.620">
    <property type="entry name" value="HUPs"/>
    <property type="match status" value="2"/>
</dbReference>
<protein>
    <submittedName>
        <fullName evidence="3">Universal stress protein</fullName>
    </submittedName>
</protein>
<dbReference type="SUPFAM" id="SSF52402">
    <property type="entry name" value="Adenine nucleotide alpha hydrolases-like"/>
    <property type="match status" value="2"/>
</dbReference>
<dbReference type="EMBL" id="BAABFN010000004">
    <property type="protein sequence ID" value="GAA4310792.1"/>
    <property type="molecule type" value="Genomic_DNA"/>
</dbReference>
<dbReference type="Pfam" id="PF00582">
    <property type="entry name" value="Usp"/>
    <property type="match status" value="2"/>
</dbReference>
<dbReference type="InterPro" id="IPR006016">
    <property type="entry name" value="UspA"/>
</dbReference>
<comment type="caution">
    <text evidence="3">The sequence shown here is derived from an EMBL/GenBank/DDBJ whole genome shotgun (WGS) entry which is preliminary data.</text>
</comment>
<dbReference type="PRINTS" id="PR01438">
    <property type="entry name" value="UNVRSLSTRESS"/>
</dbReference>
<dbReference type="PANTHER" id="PTHR46268">
    <property type="entry name" value="STRESS RESPONSE PROTEIN NHAX"/>
    <property type="match status" value="1"/>
</dbReference>
<proteinExistence type="inferred from homology"/>
<dbReference type="Proteomes" id="UP001501207">
    <property type="component" value="Unassembled WGS sequence"/>
</dbReference>
<reference evidence="4" key="1">
    <citation type="journal article" date="2019" name="Int. J. Syst. Evol. Microbiol.">
        <title>The Global Catalogue of Microorganisms (GCM) 10K type strain sequencing project: providing services to taxonomists for standard genome sequencing and annotation.</title>
        <authorList>
            <consortium name="The Broad Institute Genomics Platform"/>
            <consortium name="The Broad Institute Genome Sequencing Center for Infectious Disease"/>
            <person name="Wu L."/>
            <person name="Ma J."/>
        </authorList>
    </citation>
    <scope>NUCLEOTIDE SEQUENCE [LARGE SCALE GENOMIC DNA]</scope>
    <source>
        <strain evidence="4">JCM 17664</strain>
    </source>
</reference>
<feature type="domain" description="UspA" evidence="2">
    <location>
        <begin position="2"/>
        <end position="140"/>
    </location>
</feature>
<dbReference type="RefSeq" id="WP_344978689.1">
    <property type="nucleotide sequence ID" value="NZ_BAABFN010000004.1"/>
</dbReference>
<keyword evidence="4" id="KW-1185">Reference proteome</keyword>
<dbReference type="PANTHER" id="PTHR46268:SF22">
    <property type="entry name" value="SENSOR PROTEIN KDPD-RELATED"/>
    <property type="match status" value="1"/>
</dbReference>
<dbReference type="CDD" id="cd00293">
    <property type="entry name" value="USP-like"/>
    <property type="match status" value="1"/>
</dbReference>
<accession>A0ABP8FU56</accession>
<sequence>MRTFIVPTDFSINAQHASSYAVQLAATLDARIVLMHAYEEPVAISDYELSTIHFDTMKAHVLQRLNERKQELHATYGDKVPISCVTVNNNLVPHIQKLYESHDARLVIIGLTGAGMANIFLGSNTLNLVNNIGHPVVVVPPLAVFRPIRKVVFACDMKNVAATVPAEKMKRILQVVNAELLVLNIQHPKQPSPEMEAEKETLQKMLEGIPYSFHCVHKRNIIAGIKDFVREQQADMIVIIPKKRDFLENLIRPSHTKAMLFRSTIPIITIPLDEE</sequence>